<reference evidence="1 2" key="1">
    <citation type="submission" date="2013-02" db="EMBL/GenBank/DDBJ databases">
        <title>A novel strain isolated from Lonar lake, Maharashtra, India.</title>
        <authorList>
            <person name="Singh A."/>
        </authorList>
    </citation>
    <scope>NUCLEOTIDE SEQUENCE [LARGE SCALE GENOMIC DNA]</scope>
    <source>
        <strain evidence="1 2">AK24</strain>
    </source>
</reference>
<dbReference type="AlphaFoldDB" id="R7ZU96"/>
<evidence type="ECO:0000313" key="2">
    <source>
        <dbReference type="Proteomes" id="UP000013909"/>
    </source>
</evidence>
<dbReference type="Proteomes" id="UP000013909">
    <property type="component" value="Unassembled WGS sequence"/>
</dbReference>
<comment type="caution">
    <text evidence="1">The sequence shown here is derived from an EMBL/GenBank/DDBJ whole genome shotgun (WGS) entry which is preliminary data.</text>
</comment>
<proteinExistence type="predicted"/>
<keyword evidence="2" id="KW-1185">Reference proteome</keyword>
<sequence length="49" mass="5460">MLNPIFRTNVSLLMGLHQTGNPYSAVQHPGLIFNQMTSFFSTAGYSTIR</sequence>
<dbReference type="EMBL" id="AQHR01000049">
    <property type="protein sequence ID" value="EON77736.1"/>
    <property type="molecule type" value="Genomic_DNA"/>
</dbReference>
<organism evidence="1 2">
    <name type="scientific">Lunatimonas lonarensis</name>
    <dbReference type="NCBI Taxonomy" id="1232681"/>
    <lineage>
        <taxon>Bacteria</taxon>
        <taxon>Pseudomonadati</taxon>
        <taxon>Bacteroidota</taxon>
        <taxon>Cytophagia</taxon>
        <taxon>Cytophagales</taxon>
        <taxon>Cyclobacteriaceae</taxon>
    </lineage>
</organism>
<accession>R7ZU96</accession>
<name>R7ZU96_9BACT</name>
<protein>
    <submittedName>
        <fullName evidence="1">Uncharacterized protein</fullName>
    </submittedName>
</protein>
<gene>
    <name evidence="1" type="ORF">ADIS_1655</name>
</gene>
<evidence type="ECO:0000313" key="1">
    <source>
        <dbReference type="EMBL" id="EON77736.1"/>
    </source>
</evidence>